<dbReference type="AlphaFoldDB" id="A0A6J6DYM0"/>
<name>A0A6J6DYM0_9ZZZZ</name>
<dbReference type="Gene3D" id="3.30.1130.10">
    <property type="match status" value="1"/>
</dbReference>
<evidence type="ECO:0000259" key="8">
    <source>
        <dbReference type="SMART" id="SM00905"/>
    </source>
</evidence>
<evidence type="ECO:0000256" key="1">
    <source>
        <dbReference type="ARBA" id="ARBA00001353"/>
    </source>
</evidence>
<comment type="similarity">
    <text evidence="3">Belongs to the DHNA family.</text>
</comment>
<proteinExistence type="inferred from homology"/>
<evidence type="ECO:0000256" key="4">
    <source>
        <dbReference type="ARBA" id="ARBA00013043"/>
    </source>
</evidence>
<dbReference type="InterPro" id="IPR006156">
    <property type="entry name" value="Dihydroneopterin_aldolase"/>
</dbReference>
<dbReference type="PANTHER" id="PTHR42844:SF1">
    <property type="entry name" value="DIHYDRONEOPTERIN ALDOLASE 1-RELATED"/>
    <property type="match status" value="1"/>
</dbReference>
<dbReference type="InterPro" id="IPR043133">
    <property type="entry name" value="GTP-CH-I_C/QueF"/>
</dbReference>
<evidence type="ECO:0000256" key="3">
    <source>
        <dbReference type="ARBA" id="ARBA00005708"/>
    </source>
</evidence>
<dbReference type="SUPFAM" id="SSF55620">
    <property type="entry name" value="Tetrahydrobiopterin biosynthesis enzymes-like"/>
    <property type="match status" value="1"/>
</dbReference>
<dbReference type="GO" id="GO:0005737">
    <property type="term" value="C:cytoplasm"/>
    <property type="evidence" value="ECO:0007669"/>
    <property type="project" value="TreeGrafter"/>
</dbReference>
<dbReference type="EMBL" id="CAEZTU010000001">
    <property type="protein sequence ID" value="CAB4568606.1"/>
    <property type="molecule type" value="Genomic_DNA"/>
</dbReference>
<keyword evidence="6" id="KW-0456">Lyase</keyword>
<organism evidence="9">
    <name type="scientific">freshwater metagenome</name>
    <dbReference type="NCBI Taxonomy" id="449393"/>
    <lineage>
        <taxon>unclassified sequences</taxon>
        <taxon>metagenomes</taxon>
        <taxon>ecological metagenomes</taxon>
    </lineage>
</organism>
<evidence type="ECO:0000256" key="5">
    <source>
        <dbReference type="ARBA" id="ARBA00022909"/>
    </source>
</evidence>
<dbReference type="EC" id="4.1.2.25" evidence="4"/>
<evidence type="ECO:0000256" key="6">
    <source>
        <dbReference type="ARBA" id="ARBA00023239"/>
    </source>
</evidence>
<sequence>MSKDTIKISGIKAFGFHGVFEEERKSGQDFIADIEFTYKTEKAIKSDDLAHAIDYGSIATLVKNIIEGEPRNLIEKVADEIAEKILKEFKVNSVKVVLHKPHAPIDMKFTDISVSVERHK</sequence>
<dbReference type="SMART" id="SM00905">
    <property type="entry name" value="FolB"/>
    <property type="match status" value="1"/>
</dbReference>
<dbReference type="CDD" id="cd00534">
    <property type="entry name" value="DHNA_DHNTPE"/>
    <property type="match status" value="1"/>
</dbReference>
<reference evidence="9" key="1">
    <citation type="submission" date="2020-05" db="EMBL/GenBank/DDBJ databases">
        <authorList>
            <person name="Chiriac C."/>
            <person name="Salcher M."/>
            <person name="Ghai R."/>
            <person name="Kavagutti S V."/>
        </authorList>
    </citation>
    <scope>NUCLEOTIDE SEQUENCE</scope>
</reference>
<dbReference type="NCBIfam" id="TIGR00525">
    <property type="entry name" value="folB"/>
    <property type="match status" value="1"/>
</dbReference>
<dbReference type="GO" id="GO:0046656">
    <property type="term" value="P:folic acid biosynthetic process"/>
    <property type="evidence" value="ECO:0007669"/>
    <property type="project" value="UniProtKB-KW"/>
</dbReference>
<feature type="domain" description="Dihydroneopterin aldolase/epimerase" evidence="8">
    <location>
        <begin position="6"/>
        <end position="118"/>
    </location>
</feature>
<evidence type="ECO:0000256" key="7">
    <source>
        <dbReference type="ARBA" id="ARBA00032903"/>
    </source>
</evidence>
<comment type="catalytic activity">
    <reaction evidence="1">
        <text>7,8-dihydroneopterin = 6-hydroxymethyl-7,8-dihydropterin + glycolaldehyde</text>
        <dbReference type="Rhea" id="RHEA:10540"/>
        <dbReference type="ChEBI" id="CHEBI:17001"/>
        <dbReference type="ChEBI" id="CHEBI:17071"/>
        <dbReference type="ChEBI" id="CHEBI:44841"/>
        <dbReference type="EC" id="4.1.2.25"/>
    </reaction>
</comment>
<gene>
    <name evidence="9" type="ORF">UFOPK1740_00047</name>
</gene>
<protein>
    <recommendedName>
        <fullName evidence="4">dihydroneopterin aldolase</fullName>
        <ecNumber evidence="4">4.1.2.25</ecNumber>
    </recommendedName>
    <alternativeName>
        <fullName evidence="7">7,8-dihydroneopterin aldolase</fullName>
    </alternativeName>
</protein>
<dbReference type="PANTHER" id="PTHR42844">
    <property type="entry name" value="DIHYDRONEOPTERIN ALDOLASE 1-RELATED"/>
    <property type="match status" value="1"/>
</dbReference>
<dbReference type="NCBIfam" id="TIGR00526">
    <property type="entry name" value="folB_dom"/>
    <property type="match status" value="1"/>
</dbReference>
<evidence type="ECO:0000256" key="2">
    <source>
        <dbReference type="ARBA" id="ARBA00005013"/>
    </source>
</evidence>
<accession>A0A6J6DYM0</accession>
<comment type="pathway">
    <text evidence="2">Cofactor biosynthesis; tetrahydrofolate biosynthesis; 2-amino-4-hydroxy-6-hydroxymethyl-7,8-dihydropteridine diphosphate from 7,8-dihydroneopterin triphosphate: step 3/4.</text>
</comment>
<keyword evidence="5" id="KW-0289">Folate biosynthesis</keyword>
<dbReference type="GO" id="GO:0004150">
    <property type="term" value="F:dihydroneopterin aldolase activity"/>
    <property type="evidence" value="ECO:0007669"/>
    <property type="project" value="UniProtKB-EC"/>
</dbReference>
<dbReference type="InterPro" id="IPR006157">
    <property type="entry name" value="FolB_dom"/>
</dbReference>
<dbReference type="FunFam" id="3.30.1130.10:FF:000003">
    <property type="entry name" value="7,8-dihydroneopterin aldolase"/>
    <property type="match status" value="1"/>
</dbReference>
<dbReference type="Pfam" id="PF02152">
    <property type="entry name" value="FolB"/>
    <property type="match status" value="1"/>
</dbReference>
<evidence type="ECO:0000313" key="9">
    <source>
        <dbReference type="EMBL" id="CAB4568606.1"/>
    </source>
</evidence>